<dbReference type="GO" id="GO:0003924">
    <property type="term" value="F:GTPase activity"/>
    <property type="evidence" value="ECO:0007669"/>
    <property type="project" value="InterPro"/>
</dbReference>
<dbReference type="GO" id="GO:0006897">
    <property type="term" value="P:endocytosis"/>
    <property type="evidence" value="ECO:0007669"/>
    <property type="project" value="TreeGrafter"/>
</dbReference>
<evidence type="ECO:0000313" key="3">
    <source>
        <dbReference type="Proteomes" id="UP000034841"/>
    </source>
</evidence>
<dbReference type="InterPro" id="IPR001401">
    <property type="entry name" value="Dynamin_GTPase"/>
</dbReference>
<reference evidence="2 3" key="1">
    <citation type="submission" date="2015-04" db="EMBL/GenBank/DDBJ databases">
        <title>Genome sequence of Ceratocystis platani, a major pathogen of plane trees.</title>
        <authorList>
            <person name="Belbahri L."/>
        </authorList>
    </citation>
    <scope>NUCLEOTIDE SEQUENCE [LARGE SCALE GENOMIC DNA]</scope>
    <source>
        <strain evidence="2 3">CFO</strain>
    </source>
</reference>
<dbReference type="GO" id="GO:0048312">
    <property type="term" value="P:intracellular distribution of mitochondria"/>
    <property type="evidence" value="ECO:0007669"/>
    <property type="project" value="TreeGrafter"/>
</dbReference>
<dbReference type="GO" id="GO:0008017">
    <property type="term" value="F:microtubule binding"/>
    <property type="evidence" value="ECO:0007669"/>
    <property type="project" value="TreeGrafter"/>
</dbReference>
<dbReference type="SUPFAM" id="SSF52540">
    <property type="entry name" value="P-loop containing nucleoside triphosphate hydrolases"/>
    <property type="match status" value="1"/>
</dbReference>
<sequence length="154" mass="16926">MGKKPNNSHISSEALLNKVDRLRELNIAQHVGLPQVNEVMGISMGEDSSNGSVFSEDILKIEICGPEEDYLTIIDVPGIFRVAGGLTTPEDVALVRNIVTKYIKDKRTIILAVIPSNVDIATQEILSLAKEHDPQGERTLGILTKPDLFWRPSP</sequence>
<dbReference type="GO" id="GO:0005739">
    <property type="term" value="C:mitochondrion"/>
    <property type="evidence" value="ECO:0007669"/>
    <property type="project" value="TreeGrafter"/>
</dbReference>
<keyword evidence="3" id="KW-1185">Reference proteome</keyword>
<dbReference type="GO" id="GO:0005525">
    <property type="term" value="F:GTP binding"/>
    <property type="evidence" value="ECO:0007669"/>
    <property type="project" value="InterPro"/>
</dbReference>
<dbReference type="GO" id="GO:0016020">
    <property type="term" value="C:membrane"/>
    <property type="evidence" value="ECO:0007669"/>
    <property type="project" value="TreeGrafter"/>
</dbReference>
<dbReference type="GO" id="GO:0016559">
    <property type="term" value="P:peroxisome fission"/>
    <property type="evidence" value="ECO:0007669"/>
    <property type="project" value="TreeGrafter"/>
</dbReference>
<protein>
    <submittedName>
        <fullName evidence="2">Interferon-induced GTP-binding protein Mx2</fullName>
    </submittedName>
</protein>
<dbReference type="GO" id="GO:0005874">
    <property type="term" value="C:microtubule"/>
    <property type="evidence" value="ECO:0007669"/>
    <property type="project" value="TreeGrafter"/>
</dbReference>
<dbReference type="EMBL" id="LBBL01000001">
    <property type="protein sequence ID" value="KKF97613.1"/>
    <property type="molecule type" value="Genomic_DNA"/>
</dbReference>
<evidence type="ECO:0000259" key="1">
    <source>
        <dbReference type="SMART" id="SM00053"/>
    </source>
</evidence>
<feature type="domain" description="Dynamin GTPase" evidence="1">
    <location>
        <begin position="9"/>
        <end position="154"/>
    </location>
</feature>
<evidence type="ECO:0000313" key="2">
    <source>
        <dbReference type="EMBL" id="KKF97613.1"/>
    </source>
</evidence>
<dbReference type="InterPro" id="IPR027417">
    <property type="entry name" value="P-loop_NTPase"/>
</dbReference>
<dbReference type="SMART" id="SM00053">
    <property type="entry name" value="DYNc"/>
    <property type="match status" value="1"/>
</dbReference>
<proteinExistence type="predicted"/>
<dbReference type="GO" id="GO:0000266">
    <property type="term" value="P:mitochondrial fission"/>
    <property type="evidence" value="ECO:0007669"/>
    <property type="project" value="TreeGrafter"/>
</dbReference>
<dbReference type="PANTHER" id="PTHR11566:SF215">
    <property type="entry name" value="DYNAMIN GTPASE"/>
    <property type="match status" value="1"/>
</dbReference>
<dbReference type="Pfam" id="PF00350">
    <property type="entry name" value="Dynamin_N"/>
    <property type="match status" value="1"/>
</dbReference>
<dbReference type="InterPro" id="IPR045063">
    <property type="entry name" value="Dynamin_N"/>
</dbReference>
<dbReference type="Gene3D" id="3.40.50.300">
    <property type="entry name" value="P-loop containing nucleotide triphosphate hydrolases"/>
    <property type="match status" value="1"/>
</dbReference>
<dbReference type="PANTHER" id="PTHR11566">
    <property type="entry name" value="DYNAMIN"/>
    <property type="match status" value="1"/>
</dbReference>
<name>A0A0F8BYN6_CERFI</name>
<dbReference type="OrthoDB" id="415706at2759"/>
<dbReference type="InterPro" id="IPR022812">
    <property type="entry name" value="Dynamin"/>
</dbReference>
<organism evidence="2 3">
    <name type="scientific">Ceratocystis fimbriata f. sp. platani</name>
    <dbReference type="NCBI Taxonomy" id="88771"/>
    <lineage>
        <taxon>Eukaryota</taxon>
        <taxon>Fungi</taxon>
        <taxon>Dikarya</taxon>
        <taxon>Ascomycota</taxon>
        <taxon>Pezizomycotina</taxon>
        <taxon>Sordariomycetes</taxon>
        <taxon>Hypocreomycetidae</taxon>
        <taxon>Microascales</taxon>
        <taxon>Ceratocystidaceae</taxon>
        <taxon>Ceratocystis</taxon>
    </lineage>
</organism>
<gene>
    <name evidence="2" type="primary">MX2</name>
    <name evidence="2" type="ORF">CFO_g16</name>
</gene>
<dbReference type="AlphaFoldDB" id="A0A0F8BYN6"/>
<accession>A0A0F8BYN6</accession>
<comment type="caution">
    <text evidence="2">The sequence shown here is derived from an EMBL/GenBank/DDBJ whole genome shotgun (WGS) entry which is preliminary data.</text>
</comment>
<dbReference type="Proteomes" id="UP000034841">
    <property type="component" value="Unassembled WGS sequence"/>
</dbReference>